<dbReference type="Pfam" id="PF14886">
    <property type="entry name" value="FAM183"/>
    <property type="match status" value="1"/>
</dbReference>
<dbReference type="InterPro" id="IPR029214">
    <property type="entry name" value="CFAP144"/>
</dbReference>
<comment type="similarity">
    <text evidence="6">Belongs to the CFAP144 family.</text>
</comment>
<keyword evidence="8" id="KW-1185">Reference proteome</keyword>
<evidence type="ECO:0000313" key="8">
    <source>
        <dbReference type="Proteomes" id="UP001205998"/>
    </source>
</evidence>
<proteinExistence type="inferred from homology"/>
<evidence type="ECO:0000256" key="1">
    <source>
        <dbReference type="ARBA" id="ARBA00004138"/>
    </source>
</evidence>
<dbReference type="Proteomes" id="UP001205998">
    <property type="component" value="Unassembled WGS sequence"/>
</dbReference>
<sequence>RTTMAKPSKVIEKEPVDMVHQNAFLMETIRKEQQHQKLYTEFKINPFKKLHVIPDKPTARKTQEEDEADPAFQDIIRKALCEPSKKYTRPMTEAQEIGWIYTPLIVSDRSDRRLNFPRQTCEITKYMEAAWSLKEQSGKL</sequence>
<keyword evidence="4" id="KW-0206">Cytoskeleton</keyword>
<evidence type="ECO:0000313" key="7">
    <source>
        <dbReference type="EMBL" id="KAI5614598.1"/>
    </source>
</evidence>
<evidence type="ECO:0000256" key="4">
    <source>
        <dbReference type="ARBA" id="ARBA00023212"/>
    </source>
</evidence>
<evidence type="ECO:0000256" key="2">
    <source>
        <dbReference type="ARBA" id="ARBA00004245"/>
    </source>
</evidence>
<name>A0AAD5ADR3_SILAS</name>
<evidence type="ECO:0000256" key="6">
    <source>
        <dbReference type="ARBA" id="ARBA00034777"/>
    </source>
</evidence>
<protein>
    <submittedName>
        <fullName evidence="7">Protein FAM183A</fullName>
    </submittedName>
</protein>
<comment type="caution">
    <text evidence="7">The sequence shown here is derived from an EMBL/GenBank/DDBJ whole genome shotgun (WGS) entry which is preliminary data.</text>
</comment>
<evidence type="ECO:0000256" key="3">
    <source>
        <dbReference type="ARBA" id="ARBA00022490"/>
    </source>
</evidence>
<keyword evidence="3" id="KW-0963">Cytoplasm</keyword>
<feature type="non-terminal residue" evidence="7">
    <location>
        <position position="140"/>
    </location>
</feature>
<organism evidence="7 8">
    <name type="scientific">Silurus asotus</name>
    <name type="common">Amur catfish</name>
    <name type="synonym">Parasilurus asotus</name>
    <dbReference type="NCBI Taxonomy" id="30991"/>
    <lineage>
        <taxon>Eukaryota</taxon>
        <taxon>Metazoa</taxon>
        <taxon>Chordata</taxon>
        <taxon>Craniata</taxon>
        <taxon>Vertebrata</taxon>
        <taxon>Euteleostomi</taxon>
        <taxon>Actinopterygii</taxon>
        <taxon>Neopterygii</taxon>
        <taxon>Teleostei</taxon>
        <taxon>Ostariophysi</taxon>
        <taxon>Siluriformes</taxon>
        <taxon>Siluridae</taxon>
        <taxon>Silurus</taxon>
    </lineage>
</organism>
<dbReference type="EMBL" id="MU558303">
    <property type="protein sequence ID" value="KAI5614598.1"/>
    <property type="molecule type" value="Genomic_DNA"/>
</dbReference>
<dbReference type="PANTHER" id="PTHR33865:SF3">
    <property type="entry name" value="PROTEIN FAM183B"/>
    <property type="match status" value="1"/>
</dbReference>
<keyword evidence="5" id="KW-0966">Cell projection</keyword>
<feature type="non-terminal residue" evidence="7">
    <location>
        <position position="1"/>
    </location>
</feature>
<dbReference type="PANTHER" id="PTHR33865">
    <property type="entry name" value="PROTEIN FAM183B"/>
    <property type="match status" value="1"/>
</dbReference>
<dbReference type="AlphaFoldDB" id="A0AAD5ADR3"/>
<comment type="subcellular location">
    <subcellularLocation>
        <location evidence="1">Cell projection</location>
        <location evidence="1">Cilium</location>
    </subcellularLocation>
    <subcellularLocation>
        <location evidence="2">Cytoplasm</location>
        <location evidence="2">Cytoskeleton</location>
    </subcellularLocation>
</comment>
<reference evidence="7" key="1">
    <citation type="submission" date="2018-07" db="EMBL/GenBank/DDBJ databases">
        <title>Comparative genomics of catfishes provides insights into carnivory and benthic adaptation.</title>
        <authorList>
            <person name="Zhang Y."/>
            <person name="Wang D."/>
            <person name="Peng Z."/>
            <person name="Zheng S."/>
            <person name="Shao F."/>
            <person name="Tao W."/>
        </authorList>
    </citation>
    <scope>NUCLEOTIDE SEQUENCE</scope>
    <source>
        <strain evidence="7">Chongqing</strain>
    </source>
</reference>
<evidence type="ECO:0000256" key="5">
    <source>
        <dbReference type="ARBA" id="ARBA00023273"/>
    </source>
</evidence>
<dbReference type="GO" id="GO:0005856">
    <property type="term" value="C:cytoskeleton"/>
    <property type="evidence" value="ECO:0007669"/>
    <property type="project" value="UniProtKB-SubCell"/>
</dbReference>
<accession>A0AAD5ADR3</accession>
<dbReference type="GO" id="GO:0097546">
    <property type="term" value="C:ciliary base"/>
    <property type="evidence" value="ECO:0007669"/>
    <property type="project" value="TreeGrafter"/>
</dbReference>
<gene>
    <name evidence="7" type="ORF">C0J50_8936</name>
</gene>